<evidence type="ECO:0000259" key="13">
    <source>
        <dbReference type="Pfam" id="PF00391"/>
    </source>
</evidence>
<dbReference type="SUPFAM" id="SSF52009">
    <property type="entry name" value="Phosphohistidine domain"/>
    <property type="match status" value="1"/>
</dbReference>
<dbReference type="InterPro" id="IPR015813">
    <property type="entry name" value="Pyrv/PenolPyrv_kinase-like_dom"/>
</dbReference>
<evidence type="ECO:0000256" key="3">
    <source>
        <dbReference type="ARBA" id="ARBA00007837"/>
    </source>
</evidence>
<dbReference type="InterPro" id="IPR036637">
    <property type="entry name" value="Phosphohistidine_dom_sf"/>
</dbReference>
<evidence type="ECO:0000259" key="15">
    <source>
        <dbReference type="Pfam" id="PF02896"/>
    </source>
</evidence>
<dbReference type="RefSeq" id="WP_250752694.1">
    <property type="nucleotide sequence ID" value="NZ_CP098401.1"/>
</dbReference>
<accession>A0ABY4TW89</accession>
<evidence type="ECO:0000313" key="17">
    <source>
        <dbReference type="Proteomes" id="UP001055580"/>
    </source>
</evidence>
<comment type="catalytic activity">
    <reaction evidence="12">
        <text>pyruvate + phosphate + ATP = phosphoenolpyruvate + AMP + diphosphate + H(+)</text>
        <dbReference type="Rhea" id="RHEA:10756"/>
        <dbReference type="ChEBI" id="CHEBI:15361"/>
        <dbReference type="ChEBI" id="CHEBI:15378"/>
        <dbReference type="ChEBI" id="CHEBI:30616"/>
        <dbReference type="ChEBI" id="CHEBI:33019"/>
        <dbReference type="ChEBI" id="CHEBI:43474"/>
        <dbReference type="ChEBI" id="CHEBI:58702"/>
        <dbReference type="ChEBI" id="CHEBI:456215"/>
        <dbReference type="EC" id="2.7.9.1"/>
    </reaction>
</comment>
<dbReference type="Proteomes" id="UP001055580">
    <property type="component" value="Chromosome"/>
</dbReference>
<keyword evidence="10" id="KW-0067">ATP-binding</keyword>
<keyword evidence="17" id="KW-1185">Reference proteome</keyword>
<feature type="domain" description="Pyruvate phosphate dikinase AMP/ATP-binding" evidence="14">
    <location>
        <begin position="21"/>
        <end position="58"/>
    </location>
</feature>
<feature type="domain" description="Pyruvate phosphate dikinase AMP/ATP-binding" evidence="14">
    <location>
        <begin position="65"/>
        <end position="302"/>
    </location>
</feature>
<dbReference type="Gene3D" id="3.20.20.60">
    <property type="entry name" value="Phosphoenolpyruvate-binding domains"/>
    <property type="match status" value="1"/>
</dbReference>
<comment type="cofactor">
    <cofactor evidence="1 12">
        <name>Mg(2+)</name>
        <dbReference type="ChEBI" id="CHEBI:18420"/>
    </cofactor>
</comment>
<evidence type="ECO:0000256" key="2">
    <source>
        <dbReference type="ARBA" id="ARBA00003144"/>
    </source>
</evidence>
<dbReference type="Gene3D" id="3.30.470.20">
    <property type="entry name" value="ATP-grasp fold, B domain"/>
    <property type="match status" value="1"/>
</dbReference>
<evidence type="ECO:0000256" key="6">
    <source>
        <dbReference type="ARBA" id="ARBA00022679"/>
    </source>
</evidence>
<evidence type="ECO:0000256" key="7">
    <source>
        <dbReference type="ARBA" id="ARBA00022723"/>
    </source>
</evidence>
<dbReference type="NCBIfam" id="TIGR01828">
    <property type="entry name" value="pyru_phos_dikin"/>
    <property type="match status" value="1"/>
</dbReference>
<comment type="function">
    <text evidence="2">Catalyzes the reversible phosphorylation of pyruvate and phosphate.</text>
</comment>
<dbReference type="Gene3D" id="1.10.189.10">
    <property type="entry name" value="Pyruvate Phosphate Dikinase, domain 2"/>
    <property type="match status" value="1"/>
</dbReference>
<comment type="similarity">
    <text evidence="3 12">Belongs to the PEP-utilizing enzyme family.</text>
</comment>
<keyword evidence="11" id="KW-0460">Magnesium</keyword>
<dbReference type="Pfam" id="PF00391">
    <property type="entry name" value="PEP-utilizers"/>
    <property type="match status" value="1"/>
</dbReference>
<dbReference type="PANTHER" id="PTHR22931">
    <property type="entry name" value="PHOSPHOENOLPYRUVATE DIKINASE-RELATED"/>
    <property type="match status" value="1"/>
</dbReference>
<reference evidence="16" key="1">
    <citation type="submission" date="2022-05" db="EMBL/GenBank/DDBJ databases">
        <title>Sphingomonas sp. strain RMG20 Genome sequencing and assembly.</title>
        <authorList>
            <person name="Kim I."/>
        </authorList>
    </citation>
    <scope>NUCLEOTIDE SEQUENCE</scope>
    <source>
        <strain evidence="16">RMG20</strain>
    </source>
</reference>
<dbReference type="SUPFAM" id="SSF51621">
    <property type="entry name" value="Phosphoenolpyruvate/pyruvate domain"/>
    <property type="match status" value="1"/>
</dbReference>
<organism evidence="16 17">
    <name type="scientific">Sphingomonas donggukensis</name>
    <dbReference type="NCBI Taxonomy" id="2949093"/>
    <lineage>
        <taxon>Bacteria</taxon>
        <taxon>Pseudomonadati</taxon>
        <taxon>Pseudomonadota</taxon>
        <taxon>Alphaproteobacteria</taxon>
        <taxon>Sphingomonadales</taxon>
        <taxon>Sphingomonadaceae</taxon>
        <taxon>Sphingomonas</taxon>
    </lineage>
</organism>
<dbReference type="Gene3D" id="1.20.80.30">
    <property type="match status" value="1"/>
</dbReference>
<evidence type="ECO:0000256" key="10">
    <source>
        <dbReference type="ARBA" id="ARBA00022840"/>
    </source>
</evidence>
<evidence type="ECO:0000256" key="8">
    <source>
        <dbReference type="ARBA" id="ARBA00022741"/>
    </source>
</evidence>
<keyword evidence="9" id="KW-0418">Kinase</keyword>
<dbReference type="Pfam" id="PF02896">
    <property type="entry name" value="PEP-utilizers_C"/>
    <property type="match status" value="1"/>
</dbReference>
<dbReference type="EMBL" id="CP098401">
    <property type="protein sequence ID" value="URW75976.1"/>
    <property type="molecule type" value="Genomic_DNA"/>
</dbReference>
<dbReference type="InterPro" id="IPR002192">
    <property type="entry name" value="PPDK_AMP/ATP-bd"/>
</dbReference>
<evidence type="ECO:0000313" key="16">
    <source>
        <dbReference type="EMBL" id="URW75976.1"/>
    </source>
</evidence>
<dbReference type="Gene3D" id="3.30.1490.20">
    <property type="entry name" value="ATP-grasp fold, A domain"/>
    <property type="match status" value="1"/>
</dbReference>
<dbReference type="InterPro" id="IPR000121">
    <property type="entry name" value="PEP_util_C"/>
</dbReference>
<dbReference type="PANTHER" id="PTHR22931:SF9">
    <property type="entry name" value="PYRUVATE, PHOSPHATE DIKINASE 1, CHLOROPLASTIC"/>
    <property type="match status" value="1"/>
</dbReference>
<evidence type="ECO:0000256" key="9">
    <source>
        <dbReference type="ARBA" id="ARBA00022777"/>
    </source>
</evidence>
<sequence length="885" mass="95259">MTKYVYRFGGGVSDGGRGDKNLLGGKGANLDEMASIGLPVPPGFTISTAFCAVYYDEGRAFPPSLRDEVATGIAHIEGVTGKRFGDAADPLLVSVRSGARASMPGMMDTVLNLGLNDATVAGLAQVSGDARFAWDSYRRFIQMYSDVVLELDHARFEEALEIAKEDRGYYLDTDMSAADWQGLVDEYKSIVAELWGRPFPQDVHDQLWGAIGAVFGSWQSDRAKVYRRLNDIPSEWGTAVNVQAMVFGNMGDTSATGVAFTRDPAKGDNAYYGEFLINAQGEDVVAGIRTPQYLTKAAREAANAKPASMEEAMPEVYGELAAVFDLLERHYRDMQDIEFTVQQGKLWMLQTRSGKRTAKAALKIAVDMASEGLITREEAIARIDPAALDQLLHPTLDPKAARDVLTKGLPASPGAASGRIVFTADEAERAAAGGDDVILVRVETSPEDIHGMHAARGILTARGGMTSHAAVVARGMGRPCVSGAGSLSIGKGVMRVGDREVKAGEIITIDGSTGEVMAGAVPTIQPELVGDFGTLMEWADGIRRMKVRTNAETPQDCRTAREFGAEGIGLCRTEHMFFDAARITSVRQMILANDETGRRAALEKLLPEQRSDFVEIFEVMVGLPCTIRLLDPPLHEFLPHEDAEFGEVAKATGLDVDTLKRRAAELHEFNPMLGHRGCRLGVTYPEIYEMQARAIFEAACEVAEKSGAAPVPEVMIPLVGTKRELELMKAVVDAAAEAVFADKGRRIEYLVGTMIELPRAALRAGEIAEAGAFFSFGTNDLTQTTLGVSRDDAARFLTSYVEQGIYAKDPFVSLDVDGVGELVKLAAERGRATRPEIKLGICGEHGGDPASIAFCESVGLDYVSASPYRVPIARLAAAQAALAAK</sequence>
<evidence type="ECO:0000256" key="4">
    <source>
        <dbReference type="ARBA" id="ARBA00011994"/>
    </source>
</evidence>
<dbReference type="PROSITE" id="PS00370">
    <property type="entry name" value="PEP_ENZYMES_PHOS_SITE"/>
    <property type="match status" value="1"/>
</dbReference>
<evidence type="ECO:0000256" key="11">
    <source>
        <dbReference type="ARBA" id="ARBA00022842"/>
    </source>
</evidence>
<dbReference type="NCBIfam" id="NF004531">
    <property type="entry name" value="PRK05878.1"/>
    <property type="match status" value="1"/>
</dbReference>
<dbReference type="InterPro" id="IPR008279">
    <property type="entry name" value="PEP-util_enz_mobile_dom"/>
</dbReference>
<keyword evidence="8" id="KW-0547">Nucleotide-binding</keyword>
<dbReference type="InterPro" id="IPR018274">
    <property type="entry name" value="PEP_util_AS"/>
</dbReference>
<dbReference type="PIRSF" id="PIRSF000853">
    <property type="entry name" value="PPDK"/>
    <property type="match status" value="1"/>
</dbReference>
<feature type="domain" description="PEP-utilising enzyme C-terminal" evidence="15">
    <location>
        <begin position="529"/>
        <end position="880"/>
    </location>
</feature>
<proteinExistence type="inferred from homology"/>
<dbReference type="GO" id="GO:0050242">
    <property type="term" value="F:pyruvate, phosphate dikinase activity"/>
    <property type="evidence" value="ECO:0007669"/>
    <property type="project" value="UniProtKB-EC"/>
</dbReference>
<dbReference type="Gene3D" id="3.50.30.10">
    <property type="entry name" value="Phosphohistidine domain"/>
    <property type="match status" value="1"/>
</dbReference>
<dbReference type="InterPro" id="IPR040442">
    <property type="entry name" value="Pyrv_kinase-like_dom_sf"/>
</dbReference>
<name>A0ABY4TW89_9SPHN</name>
<keyword evidence="6 16" id="KW-0808">Transferase</keyword>
<evidence type="ECO:0000256" key="5">
    <source>
        <dbReference type="ARBA" id="ARBA00020138"/>
    </source>
</evidence>
<keyword evidence="7" id="KW-0479">Metal-binding</keyword>
<protein>
    <recommendedName>
        <fullName evidence="5 12">Pyruvate, phosphate dikinase</fullName>
        <ecNumber evidence="4 12">2.7.9.1</ecNumber>
    </recommendedName>
</protein>
<evidence type="ECO:0000256" key="12">
    <source>
        <dbReference type="PIRNR" id="PIRNR000853"/>
    </source>
</evidence>
<keyword evidence="16" id="KW-0670">Pyruvate</keyword>
<gene>
    <name evidence="16" type="primary">ppdK</name>
    <name evidence="16" type="ORF">M9980_01735</name>
</gene>
<evidence type="ECO:0000259" key="14">
    <source>
        <dbReference type="Pfam" id="PF01326"/>
    </source>
</evidence>
<evidence type="ECO:0000256" key="1">
    <source>
        <dbReference type="ARBA" id="ARBA00001946"/>
    </source>
</evidence>
<feature type="domain" description="Pyruvate phosphate dikinase AMP/ATP-binding" evidence="14">
    <location>
        <begin position="319"/>
        <end position="370"/>
    </location>
</feature>
<dbReference type="InterPro" id="IPR013815">
    <property type="entry name" value="ATP_grasp_subdomain_1"/>
</dbReference>
<dbReference type="EC" id="2.7.9.1" evidence="4 12"/>
<dbReference type="SUPFAM" id="SSF56059">
    <property type="entry name" value="Glutathione synthetase ATP-binding domain-like"/>
    <property type="match status" value="1"/>
</dbReference>
<feature type="domain" description="PEP-utilising enzyme mobile" evidence="13">
    <location>
        <begin position="435"/>
        <end position="514"/>
    </location>
</feature>
<dbReference type="InterPro" id="IPR010121">
    <property type="entry name" value="Pyruvate_phosphate_dikinase"/>
</dbReference>
<dbReference type="Pfam" id="PF01326">
    <property type="entry name" value="PPDK_N"/>
    <property type="match status" value="3"/>
</dbReference>